<dbReference type="InterPro" id="IPR000407">
    <property type="entry name" value="GDA1_CD39_NTPase"/>
</dbReference>
<proteinExistence type="inferred from homology"/>
<feature type="transmembrane region" description="Helical" evidence="3">
    <location>
        <begin position="67"/>
        <end position="85"/>
    </location>
</feature>
<comment type="caution">
    <text evidence="4">The sequence shown here is derived from an EMBL/GenBank/DDBJ whole genome shotgun (WGS) entry which is preliminary data.</text>
</comment>
<dbReference type="AlphaFoldDB" id="A0A8J5CH10"/>
<keyword evidence="3" id="KW-0472">Membrane</keyword>
<comment type="similarity">
    <text evidence="1">Belongs to the GDA1/CD39 NTPase family.</text>
</comment>
<dbReference type="Pfam" id="PF01150">
    <property type="entry name" value="GDA1_CD39"/>
    <property type="match status" value="1"/>
</dbReference>
<keyword evidence="2" id="KW-0378">Hydrolase</keyword>
<dbReference type="Proteomes" id="UP000734854">
    <property type="component" value="Unassembled WGS sequence"/>
</dbReference>
<accession>A0A8J5CH10</accession>
<keyword evidence="3" id="KW-0812">Transmembrane</keyword>
<evidence type="ECO:0000313" key="5">
    <source>
        <dbReference type="Proteomes" id="UP000734854"/>
    </source>
</evidence>
<dbReference type="GO" id="GO:0016020">
    <property type="term" value="C:membrane"/>
    <property type="evidence" value="ECO:0007669"/>
    <property type="project" value="TreeGrafter"/>
</dbReference>
<dbReference type="EMBL" id="JACMSC010000019">
    <property type="protein sequence ID" value="KAG6474549.1"/>
    <property type="molecule type" value="Genomic_DNA"/>
</dbReference>
<dbReference type="GO" id="GO:0009134">
    <property type="term" value="P:nucleoside diphosphate catabolic process"/>
    <property type="evidence" value="ECO:0007669"/>
    <property type="project" value="TreeGrafter"/>
</dbReference>
<keyword evidence="3" id="KW-1133">Transmembrane helix</keyword>
<gene>
    <name evidence="4" type="ORF">ZIOFF_068487</name>
</gene>
<evidence type="ECO:0000256" key="2">
    <source>
        <dbReference type="ARBA" id="ARBA00022801"/>
    </source>
</evidence>
<sequence>MPNNHYFYKSSSQSSLTVRATLPCRAKLDYSRSPIISSSSPIDLIPSSKIGKLESPSSTHNPYRRCIWISVSFLSLAFLLLYIVVSSRNSTSARFGIAIDGGSSGTRIHIFSSKGIMGGFPLLDLKSMAVMRKTPRLSSYLGDPELSEESLVELLEFAKEKVPNDWHKVTEVRLMATAGLRMVEVGLRERILESCRRVLRLSGF</sequence>
<reference evidence="4 5" key="1">
    <citation type="submission" date="2020-08" db="EMBL/GenBank/DDBJ databases">
        <title>Plant Genome Project.</title>
        <authorList>
            <person name="Zhang R.-G."/>
        </authorList>
    </citation>
    <scope>NUCLEOTIDE SEQUENCE [LARGE SCALE GENOMIC DNA]</scope>
    <source>
        <tissue evidence="4">Rhizome</tissue>
    </source>
</reference>
<protein>
    <recommendedName>
        <fullName evidence="6">Apyrase 6</fullName>
    </recommendedName>
</protein>
<organism evidence="4 5">
    <name type="scientific">Zingiber officinale</name>
    <name type="common">Ginger</name>
    <name type="synonym">Amomum zingiber</name>
    <dbReference type="NCBI Taxonomy" id="94328"/>
    <lineage>
        <taxon>Eukaryota</taxon>
        <taxon>Viridiplantae</taxon>
        <taxon>Streptophyta</taxon>
        <taxon>Embryophyta</taxon>
        <taxon>Tracheophyta</taxon>
        <taxon>Spermatophyta</taxon>
        <taxon>Magnoliopsida</taxon>
        <taxon>Liliopsida</taxon>
        <taxon>Zingiberales</taxon>
        <taxon>Zingiberaceae</taxon>
        <taxon>Zingiber</taxon>
    </lineage>
</organism>
<dbReference type="PANTHER" id="PTHR11782">
    <property type="entry name" value="ADENOSINE/GUANOSINE DIPHOSPHATASE"/>
    <property type="match status" value="1"/>
</dbReference>
<dbReference type="GO" id="GO:0017110">
    <property type="term" value="F:nucleoside diphosphate phosphatase activity"/>
    <property type="evidence" value="ECO:0007669"/>
    <property type="project" value="TreeGrafter"/>
</dbReference>
<evidence type="ECO:0000313" key="4">
    <source>
        <dbReference type="EMBL" id="KAG6474549.1"/>
    </source>
</evidence>
<dbReference type="Gene3D" id="3.30.420.40">
    <property type="match status" value="1"/>
</dbReference>
<keyword evidence="5" id="KW-1185">Reference proteome</keyword>
<evidence type="ECO:0000256" key="3">
    <source>
        <dbReference type="SAM" id="Phobius"/>
    </source>
</evidence>
<dbReference type="PANTHER" id="PTHR11782:SF3">
    <property type="entry name" value="APYRASE 6-RELATED"/>
    <property type="match status" value="1"/>
</dbReference>
<name>A0A8J5CH10_ZINOF</name>
<evidence type="ECO:0000256" key="1">
    <source>
        <dbReference type="ARBA" id="ARBA00009283"/>
    </source>
</evidence>
<evidence type="ECO:0008006" key="6">
    <source>
        <dbReference type="Google" id="ProtNLM"/>
    </source>
</evidence>